<evidence type="ECO:0000256" key="8">
    <source>
        <dbReference type="ARBA" id="ARBA00022982"/>
    </source>
</evidence>
<organism evidence="13 14">
    <name type="scientific">Vagococcus carniphilus</name>
    <dbReference type="NCBI Taxonomy" id="218144"/>
    <lineage>
        <taxon>Bacteria</taxon>
        <taxon>Bacillati</taxon>
        <taxon>Bacillota</taxon>
        <taxon>Bacilli</taxon>
        <taxon>Lactobacillales</taxon>
        <taxon>Enterococcaceae</taxon>
        <taxon>Vagococcus</taxon>
    </lineage>
</organism>
<feature type="transmembrane region" description="Helical" evidence="12">
    <location>
        <begin position="159"/>
        <end position="180"/>
    </location>
</feature>
<comment type="caution">
    <text evidence="13">The sequence shown here is derived from an EMBL/GenBank/DDBJ whole genome shotgun (WGS) entry which is preliminary data.</text>
</comment>
<feature type="transmembrane region" description="Helical" evidence="12">
    <location>
        <begin position="230"/>
        <end position="249"/>
    </location>
</feature>
<dbReference type="EMBL" id="NGKB01000008">
    <property type="protein sequence ID" value="RSU13717.1"/>
    <property type="molecule type" value="Genomic_DNA"/>
</dbReference>
<feature type="transmembrane region" description="Helical" evidence="12">
    <location>
        <begin position="261"/>
        <end position="279"/>
    </location>
</feature>
<reference evidence="13 14" key="1">
    <citation type="submission" date="2017-05" db="EMBL/GenBank/DDBJ databases">
        <title>Vagococcus spp. assemblies.</title>
        <authorList>
            <person name="Gulvik C.A."/>
        </authorList>
    </citation>
    <scope>NUCLEOTIDE SEQUENCE [LARGE SCALE GENOMIC DNA]</scope>
    <source>
        <strain evidence="13 14">SS1714</strain>
    </source>
</reference>
<dbReference type="InterPro" id="IPR003317">
    <property type="entry name" value="Cyt-d_oxidase_su2"/>
</dbReference>
<dbReference type="PIRSF" id="PIRSF000267">
    <property type="entry name" value="Cyt_oxidse_sub2"/>
    <property type="match status" value="1"/>
</dbReference>
<keyword evidence="11 12" id="KW-0472">Membrane</keyword>
<evidence type="ECO:0000256" key="9">
    <source>
        <dbReference type="ARBA" id="ARBA00022989"/>
    </source>
</evidence>
<name>A0A430B048_9ENTE</name>
<keyword evidence="6 12" id="KW-0812">Transmembrane</keyword>
<dbReference type="GO" id="GO:0046872">
    <property type="term" value="F:metal ion binding"/>
    <property type="evidence" value="ECO:0007669"/>
    <property type="project" value="UniProtKB-KW"/>
</dbReference>
<proteinExistence type="inferred from homology"/>
<keyword evidence="7" id="KW-0479">Metal-binding</keyword>
<evidence type="ECO:0000256" key="12">
    <source>
        <dbReference type="SAM" id="Phobius"/>
    </source>
</evidence>
<keyword evidence="3" id="KW-0813">Transport</keyword>
<dbReference type="GO" id="GO:0019646">
    <property type="term" value="P:aerobic electron transport chain"/>
    <property type="evidence" value="ECO:0007669"/>
    <property type="project" value="TreeGrafter"/>
</dbReference>
<keyword evidence="5" id="KW-0349">Heme</keyword>
<feature type="transmembrane region" description="Helical" evidence="12">
    <location>
        <begin position="201"/>
        <end position="218"/>
    </location>
</feature>
<dbReference type="NCBIfam" id="TIGR00203">
    <property type="entry name" value="cydB"/>
    <property type="match status" value="1"/>
</dbReference>
<dbReference type="Proteomes" id="UP000288028">
    <property type="component" value="Unassembled WGS sequence"/>
</dbReference>
<keyword evidence="8" id="KW-0249">Electron transport</keyword>
<dbReference type="GO" id="GO:0009055">
    <property type="term" value="F:electron transfer activity"/>
    <property type="evidence" value="ECO:0007669"/>
    <property type="project" value="TreeGrafter"/>
</dbReference>
<keyword evidence="9 12" id="KW-1133">Transmembrane helix</keyword>
<dbReference type="PANTHER" id="PTHR43141">
    <property type="entry name" value="CYTOCHROME BD2 SUBUNIT II"/>
    <property type="match status" value="1"/>
</dbReference>
<feature type="transmembrane region" description="Helical" evidence="12">
    <location>
        <begin position="115"/>
        <end position="139"/>
    </location>
</feature>
<keyword evidence="4" id="KW-1003">Cell membrane</keyword>
<keyword evidence="10" id="KW-0408">Iron</keyword>
<dbReference type="GO" id="GO:0016682">
    <property type="term" value="F:oxidoreductase activity, acting on diphenols and related substances as donors, oxygen as acceptor"/>
    <property type="evidence" value="ECO:0007669"/>
    <property type="project" value="TreeGrafter"/>
</dbReference>
<dbReference type="Pfam" id="PF02322">
    <property type="entry name" value="Cyt_bd_oxida_II"/>
    <property type="match status" value="1"/>
</dbReference>
<keyword evidence="14" id="KW-1185">Reference proteome</keyword>
<accession>A0A430B048</accession>
<evidence type="ECO:0000256" key="5">
    <source>
        <dbReference type="ARBA" id="ARBA00022617"/>
    </source>
</evidence>
<evidence type="ECO:0000313" key="14">
    <source>
        <dbReference type="Proteomes" id="UP000288028"/>
    </source>
</evidence>
<comment type="similarity">
    <text evidence="2">Belongs to the cytochrome ubiquinol oxidase subunit 2 family.</text>
</comment>
<evidence type="ECO:0000256" key="1">
    <source>
        <dbReference type="ARBA" id="ARBA00004651"/>
    </source>
</evidence>
<feature type="transmembrane region" description="Helical" evidence="12">
    <location>
        <begin position="83"/>
        <end position="103"/>
    </location>
</feature>
<gene>
    <name evidence="13" type="ORF">CBF28_09540</name>
</gene>
<evidence type="ECO:0000256" key="6">
    <source>
        <dbReference type="ARBA" id="ARBA00022692"/>
    </source>
</evidence>
<evidence type="ECO:0000256" key="2">
    <source>
        <dbReference type="ARBA" id="ARBA00007543"/>
    </source>
</evidence>
<dbReference type="GO" id="GO:0070069">
    <property type="term" value="C:cytochrome complex"/>
    <property type="evidence" value="ECO:0007669"/>
    <property type="project" value="TreeGrafter"/>
</dbReference>
<sequence length="338" mass="38186">MSNLQLLWFLLSAVLFTGFFFLEGFDFGVGMSVKLLAKNKRERDQVIHTIEPVWETNQVWLITAGGAMFASFPEWYASLFSGFYNFLLLVLVGLIIRGVSFKFRSSAENSRERNVWEWTMFLGSVLATFFLGMMFVDLVRGMPLDASKNVMNASFTDYVNLYSIVGGVAVTLISYLHGLNYLRLKTDGKIRERANAQAKKLYPVLFAGLVAFAILSFIDTDFFKERMMSSLIILVLIVVFAAMAAYGSYKDKEGFSFISTGLVFAGVVAFLFNGLFPRVMVAKDAEFHLLIENASSTPYTLKVMTIVTLILLPIVLLYTAWSYKKFSKRVSVDVLDRY</sequence>
<evidence type="ECO:0000256" key="7">
    <source>
        <dbReference type="ARBA" id="ARBA00022723"/>
    </source>
</evidence>
<evidence type="ECO:0000313" key="13">
    <source>
        <dbReference type="EMBL" id="RSU13717.1"/>
    </source>
</evidence>
<dbReference type="GO" id="GO:0005886">
    <property type="term" value="C:plasma membrane"/>
    <property type="evidence" value="ECO:0007669"/>
    <property type="project" value="UniProtKB-SubCell"/>
</dbReference>
<evidence type="ECO:0000256" key="3">
    <source>
        <dbReference type="ARBA" id="ARBA00022448"/>
    </source>
</evidence>
<dbReference type="PANTHER" id="PTHR43141:SF5">
    <property type="entry name" value="CYTOCHROME BD-I UBIQUINOL OXIDASE SUBUNIT 2"/>
    <property type="match status" value="1"/>
</dbReference>
<dbReference type="AlphaFoldDB" id="A0A430B048"/>
<evidence type="ECO:0000256" key="10">
    <source>
        <dbReference type="ARBA" id="ARBA00023004"/>
    </source>
</evidence>
<comment type="subcellular location">
    <subcellularLocation>
        <location evidence="1">Cell membrane</location>
        <topology evidence="1">Multi-pass membrane protein</topology>
    </subcellularLocation>
</comment>
<feature type="transmembrane region" description="Helical" evidence="12">
    <location>
        <begin position="6"/>
        <end position="37"/>
    </location>
</feature>
<protein>
    <submittedName>
        <fullName evidence="13">Cytochrome d ubiquinol oxidase subunit II</fullName>
    </submittedName>
</protein>
<dbReference type="GeneID" id="95582054"/>
<evidence type="ECO:0000256" key="4">
    <source>
        <dbReference type="ARBA" id="ARBA00022475"/>
    </source>
</evidence>
<feature type="transmembrane region" description="Helical" evidence="12">
    <location>
        <begin position="299"/>
        <end position="321"/>
    </location>
</feature>
<dbReference type="OrthoDB" id="9776710at2"/>
<dbReference type="RefSeq" id="WP_126794651.1">
    <property type="nucleotide sequence ID" value="NZ_CP060720.1"/>
</dbReference>
<evidence type="ECO:0000256" key="11">
    <source>
        <dbReference type="ARBA" id="ARBA00023136"/>
    </source>
</evidence>